<dbReference type="GO" id="GO:0004499">
    <property type="term" value="F:N,N-dimethylaniline monooxygenase activity"/>
    <property type="evidence" value="ECO:0007669"/>
    <property type="project" value="InterPro"/>
</dbReference>
<organism evidence="7 8">
    <name type="scientific">Caulobacter vibrioides</name>
    <name type="common">Caulobacter crescentus</name>
    <dbReference type="NCBI Taxonomy" id="155892"/>
    <lineage>
        <taxon>Bacteria</taxon>
        <taxon>Pseudomonadati</taxon>
        <taxon>Pseudomonadota</taxon>
        <taxon>Alphaproteobacteria</taxon>
        <taxon>Caulobacterales</taxon>
        <taxon>Caulobacteraceae</taxon>
        <taxon>Caulobacter</taxon>
    </lineage>
</organism>
<dbReference type="Gene3D" id="3.50.50.60">
    <property type="entry name" value="FAD/NAD(P)-binding domain"/>
    <property type="match status" value="2"/>
</dbReference>
<evidence type="ECO:0000256" key="2">
    <source>
        <dbReference type="ARBA" id="ARBA00010139"/>
    </source>
</evidence>
<keyword evidence="4" id="KW-0274">FAD</keyword>
<evidence type="ECO:0000313" key="8">
    <source>
        <dbReference type="Proteomes" id="UP000215616"/>
    </source>
</evidence>
<comment type="caution">
    <text evidence="7">The sequence shown here is derived from an EMBL/GenBank/DDBJ whole genome shotgun (WGS) entry which is preliminary data.</text>
</comment>
<dbReference type="Pfam" id="PF00743">
    <property type="entry name" value="FMO-like"/>
    <property type="match status" value="1"/>
</dbReference>
<dbReference type="GO" id="GO:0050661">
    <property type="term" value="F:NADP binding"/>
    <property type="evidence" value="ECO:0007669"/>
    <property type="project" value="InterPro"/>
</dbReference>
<dbReference type="InterPro" id="IPR051820">
    <property type="entry name" value="FAD-binding_MO"/>
</dbReference>
<keyword evidence="5" id="KW-0560">Oxidoreductase</keyword>
<comment type="similarity">
    <text evidence="2">Belongs to the FAD-binding monooxygenase family.</text>
</comment>
<reference evidence="7 8" key="1">
    <citation type="submission" date="2017-03" db="EMBL/GenBank/DDBJ databases">
        <title>Lifting the veil on microbial sulfur biogeochemistry in mining wastewaters.</title>
        <authorList>
            <person name="Kantor R.S."/>
            <person name="Colenbrander Nelson T."/>
            <person name="Marshall S."/>
            <person name="Bennett D."/>
            <person name="Apte S."/>
            <person name="Camacho D."/>
            <person name="Thomas B.C."/>
            <person name="Warren L.A."/>
            <person name="Banfield J.F."/>
        </authorList>
    </citation>
    <scope>NUCLEOTIDE SEQUENCE [LARGE SCALE GENOMIC DNA]</scope>
    <source>
        <strain evidence="7">32-67-7</strain>
    </source>
</reference>
<keyword evidence="6 7" id="KW-0503">Monooxygenase</keyword>
<comment type="cofactor">
    <cofactor evidence="1">
        <name>FAD</name>
        <dbReference type="ChEBI" id="CHEBI:57692"/>
    </cofactor>
</comment>
<dbReference type="InterPro" id="IPR020946">
    <property type="entry name" value="Flavin_mOase-like"/>
</dbReference>
<protein>
    <submittedName>
        <fullName evidence="7">FAD-containing monooxygenase EthA</fullName>
    </submittedName>
</protein>
<keyword evidence="3" id="KW-0285">Flavoprotein</keyword>
<dbReference type="Proteomes" id="UP000215616">
    <property type="component" value="Unassembled WGS sequence"/>
</dbReference>
<evidence type="ECO:0000256" key="4">
    <source>
        <dbReference type="ARBA" id="ARBA00022827"/>
    </source>
</evidence>
<evidence type="ECO:0000256" key="6">
    <source>
        <dbReference type="ARBA" id="ARBA00023033"/>
    </source>
</evidence>
<evidence type="ECO:0000256" key="5">
    <source>
        <dbReference type="ARBA" id="ARBA00023002"/>
    </source>
</evidence>
<evidence type="ECO:0000256" key="1">
    <source>
        <dbReference type="ARBA" id="ARBA00001974"/>
    </source>
</evidence>
<dbReference type="SUPFAM" id="SSF51905">
    <property type="entry name" value="FAD/NAD(P)-binding domain"/>
    <property type="match status" value="1"/>
</dbReference>
<dbReference type="InterPro" id="IPR036188">
    <property type="entry name" value="FAD/NAD-bd_sf"/>
</dbReference>
<accession>A0A258CSR8</accession>
<dbReference type="AlphaFoldDB" id="A0A258CSR8"/>
<dbReference type="PANTHER" id="PTHR43872">
    <property type="entry name" value="MONOOXYGENASE, PUTATIVE (AFU_ORTHOLOGUE AFUA_8G02570)-RELATED"/>
    <property type="match status" value="1"/>
</dbReference>
<sequence>MAEAATLQKSAQGAATQHFDVIIVGAGISGIGGAYHLATQRPGTRYCVLEALDSFGGTWLTHTYPGIRSDSDLYTFGYRFKPWVGPPIATAAEILSYMGEVIDENGLAPHIRYQRRISAARWSSKDKLWTLEVTGPDGVETYTTNFLWMCQGYYRHSVGYTPEWPGMTDFGGRIVHPQTWPADLDLTGKKVVVIGSGATAATLVPNIAGDCAHVTLLQRSPTYFVPGRNENELANTLRQLQVDEAWIHEIVRRKVLFDQHNYADAVIFGHAKDGNIHFLVTEDFAIEGLQTRGIRLAKGEAELLEGVKMFLGEDFDIAKHFTPRYRPWRQRIAFVPDGDLFQGVASGKASVVTDEIERFTKTGLLLKSGETLDADVIITATGFDLSVLGDIAFEIDGQPLDFAKTVTYRGMMFTGVPNLVWVFGYFRASWTLRADLIGDFVCRLLAHMEQKGKKQVEVALRPEDKDMKIGSWIDPEDFNPGYLMRNMHLLPQAGDKPEWRHTQDYWTEKDLFPTIDLDDAAFRYS</sequence>
<dbReference type="PANTHER" id="PTHR43872:SF1">
    <property type="entry name" value="MONOOXYGENASE, PUTATIVE (AFU_ORTHOLOGUE AFUA_8G02570)-RELATED"/>
    <property type="match status" value="1"/>
</dbReference>
<dbReference type="Pfam" id="PF13450">
    <property type="entry name" value="NAD_binding_8"/>
    <property type="match status" value="1"/>
</dbReference>
<proteinExistence type="inferred from homology"/>
<evidence type="ECO:0000256" key="3">
    <source>
        <dbReference type="ARBA" id="ARBA00022630"/>
    </source>
</evidence>
<gene>
    <name evidence="7" type="ORF">B7Z12_19515</name>
</gene>
<dbReference type="EMBL" id="NCDQ01000485">
    <property type="protein sequence ID" value="OYW98620.1"/>
    <property type="molecule type" value="Genomic_DNA"/>
</dbReference>
<dbReference type="GO" id="GO:0050660">
    <property type="term" value="F:flavin adenine dinucleotide binding"/>
    <property type="evidence" value="ECO:0007669"/>
    <property type="project" value="InterPro"/>
</dbReference>
<evidence type="ECO:0000313" key="7">
    <source>
        <dbReference type="EMBL" id="OYW98620.1"/>
    </source>
</evidence>
<name>A0A258CSR8_CAUVI</name>